<comment type="caution">
    <text evidence="1">The sequence shown here is derived from an EMBL/GenBank/DDBJ whole genome shotgun (WGS) entry which is preliminary data.</text>
</comment>
<name>A0A8H4ATU0_GIGMA</name>
<dbReference type="Proteomes" id="UP000439903">
    <property type="component" value="Unassembled WGS sequence"/>
</dbReference>
<keyword evidence="2" id="KW-1185">Reference proteome</keyword>
<evidence type="ECO:0000313" key="2">
    <source>
        <dbReference type="Proteomes" id="UP000439903"/>
    </source>
</evidence>
<organism evidence="1 2">
    <name type="scientific">Gigaspora margarita</name>
    <dbReference type="NCBI Taxonomy" id="4874"/>
    <lineage>
        <taxon>Eukaryota</taxon>
        <taxon>Fungi</taxon>
        <taxon>Fungi incertae sedis</taxon>
        <taxon>Mucoromycota</taxon>
        <taxon>Glomeromycotina</taxon>
        <taxon>Glomeromycetes</taxon>
        <taxon>Diversisporales</taxon>
        <taxon>Gigasporaceae</taxon>
        <taxon>Gigaspora</taxon>
    </lineage>
</organism>
<dbReference type="OrthoDB" id="2401587at2759"/>
<evidence type="ECO:0000313" key="1">
    <source>
        <dbReference type="EMBL" id="KAF0532286.1"/>
    </source>
</evidence>
<reference evidence="1 2" key="1">
    <citation type="journal article" date="2019" name="Environ. Microbiol.">
        <title>At the nexus of three kingdoms: the genome of the mycorrhizal fungus Gigaspora margarita provides insights into plant, endobacterial and fungal interactions.</title>
        <authorList>
            <person name="Venice F."/>
            <person name="Ghignone S."/>
            <person name="Salvioli di Fossalunga A."/>
            <person name="Amselem J."/>
            <person name="Novero M."/>
            <person name="Xianan X."/>
            <person name="Sedzielewska Toro K."/>
            <person name="Morin E."/>
            <person name="Lipzen A."/>
            <person name="Grigoriev I.V."/>
            <person name="Henrissat B."/>
            <person name="Martin F.M."/>
            <person name="Bonfante P."/>
        </authorList>
    </citation>
    <scope>NUCLEOTIDE SEQUENCE [LARGE SCALE GENOMIC DNA]</scope>
    <source>
        <strain evidence="1 2">BEG34</strain>
    </source>
</reference>
<accession>A0A8H4ATU0</accession>
<dbReference type="AlphaFoldDB" id="A0A8H4ATU0"/>
<proteinExistence type="predicted"/>
<dbReference type="EMBL" id="WTPW01000233">
    <property type="protein sequence ID" value="KAF0532286.1"/>
    <property type="molecule type" value="Genomic_DNA"/>
</dbReference>
<protein>
    <submittedName>
        <fullName evidence="1">Uncharacterized protein</fullName>
    </submittedName>
</protein>
<sequence>MEIVRSALDCYSVESSLPYKFKTNKPNKLLVICPTSETSTCPFTISANKRKDGYIHIFTAPLVDDIVAIQPHDIMNRVRSEVGAEASYMGAWRSKAANKKYGKMKSITAFEIDAENRFNRVFLCLHPWIQATEHCKSIFTFDACHSKSSYKGVYLGVSTIEDEGKLIPALHVEDFENIMKDIFKLHTEAAIYLNEIPPETWTLSKWPEINLVTLHPTHQSPLILGY</sequence>
<gene>
    <name evidence="1" type="ORF">F8M41_011329</name>
</gene>